<dbReference type="PANTHER" id="PTHR42663:SF6">
    <property type="entry name" value="HYDROLASE C777.06C-RELATED"/>
    <property type="match status" value="1"/>
</dbReference>
<proteinExistence type="predicted"/>
<feature type="domain" description="Metallo-beta-lactamase" evidence="1">
    <location>
        <begin position="39"/>
        <end position="229"/>
    </location>
</feature>
<name>A0A2A4YFV8_UNCAE</name>
<dbReference type="Proteomes" id="UP000217838">
    <property type="component" value="Unassembled WGS sequence"/>
</dbReference>
<dbReference type="SUPFAM" id="SSF56281">
    <property type="entry name" value="Metallo-hydrolase/oxidoreductase"/>
    <property type="match status" value="1"/>
</dbReference>
<dbReference type="Gene3D" id="3.60.15.10">
    <property type="entry name" value="Ribonuclease Z/Hydroxyacylglutathione hydrolase-like"/>
    <property type="match status" value="1"/>
</dbReference>
<dbReference type="PANTHER" id="PTHR42663">
    <property type="entry name" value="HYDROLASE C777.06C-RELATED-RELATED"/>
    <property type="match status" value="1"/>
</dbReference>
<dbReference type="InterPro" id="IPR001279">
    <property type="entry name" value="Metallo-B-lactamas"/>
</dbReference>
<reference evidence="3" key="1">
    <citation type="submission" date="2017-08" db="EMBL/GenBank/DDBJ databases">
        <title>A dynamic microbial community with high functional redundancy inhabits the cold, oxic subseafloor aquifer.</title>
        <authorList>
            <person name="Tully B.J."/>
            <person name="Wheat C.G."/>
            <person name="Glazer B.T."/>
            <person name="Huber J.A."/>
        </authorList>
    </citation>
    <scope>NUCLEOTIDE SEQUENCE [LARGE SCALE GENOMIC DNA]</scope>
</reference>
<dbReference type="GO" id="GO:0016787">
    <property type="term" value="F:hydrolase activity"/>
    <property type="evidence" value="ECO:0007669"/>
    <property type="project" value="UniProtKB-KW"/>
</dbReference>
<keyword evidence="2" id="KW-0378">Hydrolase</keyword>
<gene>
    <name evidence="2" type="ORF">COB11_04905</name>
</gene>
<evidence type="ECO:0000259" key="1">
    <source>
        <dbReference type="SMART" id="SM00849"/>
    </source>
</evidence>
<accession>A0A2A4YFV8</accession>
<evidence type="ECO:0000313" key="3">
    <source>
        <dbReference type="Proteomes" id="UP000217838"/>
    </source>
</evidence>
<protein>
    <submittedName>
        <fullName evidence="2">MBL fold metallo-hydrolase</fullName>
    </submittedName>
</protein>
<dbReference type="AlphaFoldDB" id="A0A2A4YFV8"/>
<sequence length="262" mass="29009">MPASACQYTFFGTSASMGIPSIGCNCAVCTSCEKKNKRTRPAGLLEVANKKFLLDVGPDIRAQCLEHKLEDIDGLILTHTHYDHVAGIDELRAISFRKKAPIPLLASQSSINDIKSKMSYLFEPKSHRADIFSCQVIENNMQSVEFCGVNFSCIFYSQLGMPVVGYKVGDFAFVTDIKNHDKGIYESLKGVRTLVLSAIDFTPTRAHISIDEAMDIAKKSNAERLILTHIGHELEHMSTTEKLPENVELAYDGMVVTFDPKA</sequence>
<evidence type="ECO:0000313" key="2">
    <source>
        <dbReference type="EMBL" id="PCI93683.1"/>
    </source>
</evidence>
<dbReference type="CDD" id="cd16279">
    <property type="entry name" value="metallo-hydrolase-like_MBL-fold"/>
    <property type="match status" value="1"/>
</dbReference>
<dbReference type="EMBL" id="NVUU01000055">
    <property type="protein sequence ID" value="PCI93683.1"/>
    <property type="molecule type" value="Genomic_DNA"/>
</dbReference>
<comment type="caution">
    <text evidence="2">The sequence shown here is derived from an EMBL/GenBank/DDBJ whole genome shotgun (WGS) entry which is preliminary data.</text>
</comment>
<dbReference type="Pfam" id="PF12706">
    <property type="entry name" value="Lactamase_B_2"/>
    <property type="match status" value="1"/>
</dbReference>
<dbReference type="SMART" id="SM00849">
    <property type="entry name" value="Lactamase_B"/>
    <property type="match status" value="1"/>
</dbReference>
<dbReference type="InterPro" id="IPR036866">
    <property type="entry name" value="RibonucZ/Hydroxyglut_hydro"/>
</dbReference>
<organism evidence="2 3">
    <name type="scientific">Aerophobetes bacterium</name>
    <dbReference type="NCBI Taxonomy" id="2030807"/>
    <lineage>
        <taxon>Bacteria</taxon>
        <taxon>Candidatus Aerophobota</taxon>
    </lineage>
</organism>